<reference evidence="1 2" key="1">
    <citation type="submission" date="2022-10" db="EMBL/GenBank/DDBJ databases">
        <title>The complete genomes of actinobacterial strains from the NBC collection.</title>
        <authorList>
            <person name="Joergensen T.S."/>
            <person name="Alvarez Arevalo M."/>
            <person name="Sterndorff E.B."/>
            <person name="Faurdal D."/>
            <person name="Vuksanovic O."/>
            <person name="Mourched A.-S."/>
            <person name="Charusanti P."/>
            <person name="Shaw S."/>
            <person name="Blin K."/>
            <person name="Weber T."/>
        </authorList>
    </citation>
    <scope>NUCLEOTIDE SEQUENCE [LARGE SCALE GENOMIC DNA]</scope>
    <source>
        <strain evidence="1 2">NBC_01413</strain>
    </source>
</reference>
<dbReference type="Gene3D" id="3.40.1350.140">
    <property type="entry name" value="MepB-like"/>
    <property type="match status" value="1"/>
</dbReference>
<dbReference type="Pfam" id="PF08877">
    <property type="entry name" value="MepB-like"/>
    <property type="match status" value="1"/>
</dbReference>
<evidence type="ECO:0000313" key="1">
    <source>
        <dbReference type="EMBL" id="WTY33357.1"/>
    </source>
</evidence>
<gene>
    <name evidence="1" type="ORF">OG308_18605</name>
</gene>
<proteinExistence type="predicted"/>
<evidence type="ECO:0000313" key="2">
    <source>
        <dbReference type="Proteomes" id="UP001621418"/>
    </source>
</evidence>
<name>A0ABZ1N089_9NOCA</name>
<dbReference type="InterPro" id="IPR011235">
    <property type="entry name" value="MepB-like"/>
</dbReference>
<dbReference type="Proteomes" id="UP001621418">
    <property type="component" value="Chromosome"/>
</dbReference>
<organism evidence="1 2">
    <name type="scientific">Nocardia salmonicida</name>
    <dbReference type="NCBI Taxonomy" id="53431"/>
    <lineage>
        <taxon>Bacteria</taxon>
        <taxon>Bacillati</taxon>
        <taxon>Actinomycetota</taxon>
        <taxon>Actinomycetes</taxon>
        <taxon>Mycobacteriales</taxon>
        <taxon>Nocardiaceae</taxon>
        <taxon>Nocardia</taxon>
    </lineage>
</organism>
<dbReference type="PIRSF" id="PIRSF032285">
    <property type="entry name" value="UCP032285"/>
    <property type="match status" value="1"/>
</dbReference>
<dbReference type="InterPro" id="IPR038231">
    <property type="entry name" value="MepB-like_sf"/>
</dbReference>
<protein>
    <submittedName>
        <fullName evidence="1">MepB family protein</fullName>
    </submittedName>
</protein>
<accession>A0ABZ1N089</accession>
<dbReference type="EMBL" id="CP109527">
    <property type="protein sequence ID" value="WTY33357.1"/>
    <property type="molecule type" value="Genomic_DNA"/>
</dbReference>
<dbReference type="RefSeq" id="WP_405145557.1">
    <property type="nucleotide sequence ID" value="NZ_CP109527.1"/>
</dbReference>
<sequence length="181" mass="19394">MNSRPATAVHPDVAEARNLISALGLNISAAVPEVDNAEYGAVVSNVGGGSVRFRVGKQTPTKVGLFVSVWRRAEDGSTEPFAAEDGVDLLVITARTGPRFGQFVFPTSALVEHGIVSVAGRGGKRGFRVYPPWSQVANAQARRSQKWQCGYFLDLEKMDSPTARKLYEPVCPPSGPSHNGK</sequence>
<keyword evidence="2" id="KW-1185">Reference proteome</keyword>